<dbReference type="InterPro" id="IPR010730">
    <property type="entry name" value="HET"/>
</dbReference>
<reference evidence="2 3" key="1">
    <citation type="submission" date="2016-06" db="EMBL/GenBank/DDBJ databases">
        <title>Living apart together: crosstalk between the core and supernumerary genomes in a fungal plant pathogen.</title>
        <authorList>
            <person name="Vanheule A."/>
            <person name="Audenaert K."/>
            <person name="Warris S."/>
            <person name="Van De Geest H."/>
            <person name="Schijlen E."/>
            <person name="Hofte M."/>
            <person name="De Saeger S."/>
            <person name="Haesaert G."/>
            <person name="Waalwijk C."/>
            <person name="Van Der Lee T."/>
        </authorList>
    </citation>
    <scope>NUCLEOTIDE SEQUENCE [LARGE SCALE GENOMIC DNA]</scope>
    <source>
        <strain evidence="2 3">2516</strain>
    </source>
</reference>
<protein>
    <recommendedName>
        <fullName evidence="1">Heterokaryon incompatibility domain-containing protein</fullName>
    </recommendedName>
</protein>
<name>A0A1B8AEP0_FUSPO</name>
<organism evidence="2 3">
    <name type="scientific">Fusarium poae</name>
    <dbReference type="NCBI Taxonomy" id="36050"/>
    <lineage>
        <taxon>Eukaryota</taxon>
        <taxon>Fungi</taxon>
        <taxon>Dikarya</taxon>
        <taxon>Ascomycota</taxon>
        <taxon>Pezizomycotina</taxon>
        <taxon>Sordariomycetes</taxon>
        <taxon>Hypocreomycetidae</taxon>
        <taxon>Hypocreales</taxon>
        <taxon>Nectriaceae</taxon>
        <taxon>Fusarium</taxon>
    </lineage>
</organism>
<proteinExistence type="predicted"/>
<feature type="domain" description="Heterokaryon incompatibility" evidence="1">
    <location>
        <begin position="35"/>
        <end position="182"/>
    </location>
</feature>
<evidence type="ECO:0000313" key="3">
    <source>
        <dbReference type="Proteomes" id="UP000091967"/>
    </source>
</evidence>
<dbReference type="Pfam" id="PF06985">
    <property type="entry name" value="HET"/>
    <property type="match status" value="1"/>
</dbReference>
<keyword evidence="3" id="KW-1185">Reference proteome</keyword>
<evidence type="ECO:0000313" key="2">
    <source>
        <dbReference type="EMBL" id="OBS18947.1"/>
    </source>
</evidence>
<dbReference type="STRING" id="36050.A0A1B8AEP0"/>
<accession>A0A1B8AEP0</accession>
<sequence>MSSNGSLPTRVIDVGTVSTPLLRLVKSKDMVSAIYLALSHRWGDDPKQHSGQTFKQNHATRYNKIHPDELPLNFKDAITVTRGIRVQYLWIDSLCIIQDDNDDWNRESVRMEQVYSNAKCVLAASSANSSIEGFLNRSTASPSYVTLRSESGDMSYISKNIDNFKADVDEAILNTRGWTLQERALARRTIHFSKNQVYFECSRGIQCESLIRYTNERASLLGDSDFPSSVETRYKGGRVMLVQNLFNQYSKRMFWDPQDRPIAISGLEKRLTSAFNTRGGYGVFQMFLERSLLWKKSDETHTLNRIKFPPERNVPSWSWMAYNGVITHVEVDFDKVDWTNEYSSPFDSGSGAKGKWHWEADGTNRPPVLGLRKVRQLEDDTLPQTISMDISESRDSKNFRCVVLGKAKSDDKAGPDNPDSRCYVLIVKPSSDIGGVFTRAGAGILQDNQIDWERYEAGNLL</sequence>
<dbReference type="PANTHER" id="PTHR33112">
    <property type="entry name" value="DOMAIN PROTEIN, PUTATIVE-RELATED"/>
    <property type="match status" value="1"/>
</dbReference>
<evidence type="ECO:0000259" key="1">
    <source>
        <dbReference type="Pfam" id="PF06985"/>
    </source>
</evidence>
<dbReference type="AlphaFoldDB" id="A0A1B8AEP0"/>
<comment type="caution">
    <text evidence="2">The sequence shown here is derived from an EMBL/GenBank/DDBJ whole genome shotgun (WGS) entry which is preliminary data.</text>
</comment>
<gene>
    <name evidence="2" type="ORF">FPOA_10671</name>
</gene>
<dbReference type="Proteomes" id="UP000091967">
    <property type="component" value="Unassembled WGS sequence"/>
</dbReference>
<dbReference type="PANTHER" id="PTHR33112:SF10">
    <property type="entry name" value="TOL"/>
    <property type="match status" value="1"/>
</dbReference>
<dbReference type="EMBL" id="LYXU01000004">
    <property type="protein sequence ID" value="OBS18947.1"/>
    <property type="molecule type" value="Genomic_DNA"/>
</dbReference>